<dbReference type="AlphaFoldDB" id="A0A9Q3KAH3"/>
<protein>
    <submittedName>
        <fullName evidence="2">Uncharacterized protein</fullName>
    </submittedName>
</protein>
<evidence type="ECO:0000313" key="3">
    <source>
        <dbReference type="Proteomes" id="UP000765509"/>
    </source>
</evidence>
<dbReference type="Proteomes" id="UP000765509">
    <property type="component" value="Unassembled WGS sequence"/>
</dbReference>
<dbReference type="EMBL" id="AVOT02097825">
    <property type="protein sequence ID" value="MBW0576189.1"/>
    <property type="molecule type" value="Genomic_DNA"/>
</dbReference>
<reference evidence="2" key="1">
    <citation type="submission" date="2021-03" db="EMBL/GenBank/DDBJ databases">
        <title>Draft genome sequence of rust myrtle Austropuccinia psidii MF-1, a brazilian biotype.</title>
        <authorList>
            <person name="Quecine M.C."/>
            <person name="Pachon D.M.R."/>
            <person name="Bonatelli M.L."/>
            <person name="Correr F.H."/>
            <person name="Franceschini L.M."/>
            <person name="Leite T.F."/>
            <person name="Margarido G.R.A."/>
            <person name="Almeida C.A."/>
            <person name="Ferrarezi J.A."/>
            <person name="Labate C.A."/>
        </authorList>
    </citation>
    <scope>NUCLEOTIDE SEQUENCE</scope>
    <source>
        <strain evidence="2">MF-1</strain>
    </source>
</reference>
<evidence type="ECO:0000313" key="2">
    <source>
        <dbReference type="EMBL" id="MBW0576189.1"/>
    </source>
</evidence>
<name>A0A9Q3KAH3_9BASI</name>
<accession>A0A9Q3KAH3</accession>
<evidence type="ECO:0000256" key="1">
    <source>
        <dbReference type="SAM" id="MobiDB-lite"/>
    </source>
</evidence>
<feature type="compositionally biased region" description="Basic and acidic residues" evidence="1">
    <location>
        <begin position="212"/>
        <end position="226"/>
    </location>
</feature>
<feature type="compositionally biased region" description="Basic and acidic residues" evidence="1">
    <location>
        <begin position="16"/>
        <end position="27"/>
    </location>
</feature>
<feature type="compositionally biased region" description="Polar residues" evidence="1">
    <location>
        <begin position="1"/>
        <end position="15"/>
    </location>
</feature>
<sequence length="273" mass="31598">MKELTQKIQNPQPQENKSKDTGNEPLKEVLNQLKCLSELVESPKKPQPSNNKDKRTIQNSQPFRPRYPSPPISSSYQPYFLDPMAPRLPLKCYYCLEKGHSAIRCNNLTGDLDKIIVLKRGGTYIFPNFQRIPTEGPKSAKELVRHFSKEQEDFPKKMIKGETATAIAQIEEWGNWNPPQISPENENLQINVGLRQTRQRASRQENQIQTQQEDKNEAHKPFEKKIPGAYHEEDEAEEEIRVLIPTKYKKTQEGKEVDNYDIEIISKDKNKEG</sequence>
<feature type="region of interest" description="Disordered" evidence="1">
    <location>
        <begin position="197"/>
        <end position="237"/>
    </location>
</feature>
<feature type="region of interest" description="Disordered" evidence="1">
    <location>
        <begin position="40"/>
        <end position="71"/>
    </location>
</feature>
<gene>
    <name evidence="2" type="ORF">O181_115904</name>
</gene>
<comment type="caution">
    <text evidence="2">The sequence shown here is derived from an EMBL/GenBank/DDBJ whole genome shotgun (WGS) entry which is preliminary data.</text>
</comment>
<proteinExistence type="predicted"/>
<organism evidence="2 3">
    <name type="scientific">Austropuccinia psidii MF-1</name>
    <dbReference type="NCBI Taxonomy" id="1389203"/>
    <lineage>
        <taxon>Eukaryota</taxon>
        <taxon>Fungi</taxon>
        <taxon>Dikarya</taxon>
        <taxon>Basidiomycota</taxon>
        <taxon>Pucciniomycotina</taxon>
        <taxon>Pucciniomycetes</taxon>
        <taxon>Pucciniales</taxon>
        <taxon>Sphaerophragmiaceae</taxon>
        <taxon>Austropuccinia</taxon>
    </lineage>
</organism>
<keyword evidence="3" id="KW-1185">Reference proteome</keyword>
<feature type="region of interest" description="Disordered" evidence="1">
    <location>
        <begin position="1"/>
        <end position="27"/>
    </location>
</feature>